<feature type="repeat" description="WD" evidence="6">
    <location>
        <begin position="655"/>
        <end position="696"/>
    </location>
</feature>
<comment type="caution">
    <text evidence="9">The sequence shown here is derived from an EMBL/GenBank/DDBJ whole genome shotgun (WGS) entry which is preliminary data.</text>
</comment>
<feature type="repeat" description="WD" evidence="6">
    <location>
        <begin position="503"/>
        <end position="544"/>
    </location>
</feature>
<dbReference type="FunFam" id="2.130.10.10:FF:000178">
    <property type="entry name" value="WD repeat domain 3"/>
    <property type="match status" value="1"/>
</dbReference>
<evidence type="ECO:0000259" key="8">
    <source>
        <dbReference type="Pfam" id="PF04003"/>
    </source>
</evidence>
<feature type="repeat" description="WD" evidence="6">
    <location>
        <begin position="106"/>
        <end position="139"/>
    </location>
</feature>
<dbReference type="InterPro" id="IPR015943">
    <property type="entry name" value="WD40/YVTN_repeat-like_dom_sf"/>
</dbReference>
<keyword evidence="3" id="KW-0677">Repeat</keyword>
<dbReference type="PROSITE" id="PS00678">
    <property type="entry name" value="WD_REPEATS_1"/>
    <property type="match status" value="3"/>
</dbReference>
<dbReference type="PANTHER" id="PTHR19853:SF0">
    <property type="entry name" value="WD REPEAT-CONTAINING PROTEIN 3"/>
    <property type="match status" value="1"/>
</dbReference>
<dbReference type="PROSITE" id="PS50294">
    <property type="entry name" value="WD_REPEATS_REGION"/>
    <property type="match status" value="7"/>
</dbReference>
<dbReference type="GO" id="GO:0030515">
    <property type="term" value="F:snoRNA binding"/>
    <property type="evidence" value="ECO:0007669"/>
    <property type="project" value="TreeGrafter"/>
</dbReference>
<evidence type="ECO:0000256" key="5">
    <source>
        <dbReference type="ARBA" id="ARBA00038229"/>
    </source>
</evidence>
<protein>
    <recommendedName>
        <fullName evidence="8">Small-subunit processome Utp12 domain-containing protein</fullName>
    </recommendedName>
</protein>
<reference evidence="9" key="1">
    <citation type="submission" date="2020-07" db="EMBL/GenBank/DDBJ databases">
        <title>Draft Genome Sequence of a Deep-Sea Yeast, Naganishia (Cryptococcus) liquefaciens strain N6.</title>
        <authorList>
            <person name="Han Y.W."/>
            <person name="Kajitani R."/>
            <person name="Morimoto H."/>
            <person name="Parhat M."/>
            <person name="Tsubouchi H."/>
            <person name="Bakenova O."/>
            <person name="Ogata M."/>
            <person name="Argunhan B."/>
            <person name="Aoki R."/>
            <person name="Kajiwara S."/>
            <person name="Itoh T."/>
            <person name="Iwasaki H."/>
        </authorList>
    </citation>
    <scope>NUCLEOTIDE SEQUENCE</scope>
    <source>
        <strain evidence="9">N6</strain>
    </source>
</reference>
<dbReference type="EMBL" id="BLZA01000010">
    <property type="protein sequence ID" value="GHJ85005.1"/>
    <property type="molecule type" value="Genomic_DNA"/>
</dbReference>
<organism evidence="9 10">
    <name type="scientific">Naganishia liquefaciens</name>
    <dbReference type="NCBI Taxonomy" id="104408"/>
    <lineage>
        <taxon>Eukaryota</taxon>
        <taxon>Fungi</taxon>
        <taxon>Dikarya</taxon>
        <taxon>Basidiomycota</taxon>
        <taxon>Agaricomycotina</taxon>
        <taxon>Tremellomycetes</taxon>
        <taxon>Filobasidiales</taxon>
        <taxon>Filobasidiaceae</taxon>
        <taxon>Naganishia</taxon>
    </lineage>
</organism>
<dbReference type="Proteomes" id="UP000620104">
    <property type="component" value="Unassembled WGS sequence"/>
</dbReference>
<dbReference type="PRINTS" id="PR00320">
    <property type="entry name" value="GPROTEINBRPT"/>
</dbReference>
<dbReference type="GO" id="GO:0030490">
    <property type="term" value="P:maturation of SSU-rRNA"/>
    <property type="evidence" value="ECO:0007669"/>
    <property type="project" value="TreeGrafter"/>
</dbReference>
<name>A0A8H3TQZ7_9TREE</name>
<evidence type="ECO:0000313" key="10">
    <source>
        <dbReference type="Proteomes" id="UP000620104"/>
    </source>
</evidence>
<dbReference type="AlphaFoldDB" id="A0A8H3TQZ7"/>
<dbReference type="SUPFAM" id="SSF50978">
    <property type="entry name" value="WD40 repeat-like"/>
    <property type="match status" value="2"/>
</dbReference>
<evidence type="ECO:0000256" key="7">
    <source>
        <dbReference type="SAM" id="MobiDB-lite"/>
    </source>
</evidence>
<dbReference type="GO" id="GO:0034388">
    <property type="term" value="C:Pwp2p-containing subcomplex of 90S preribosome"/>
    <property type="evidence" value="ECO:0007669"/>
    <property type="project" value="TreeGrafter"/>
</dbReference>
<dbReference type="InterPro" id="IPR001680">
    <property type="entry name" value="WD40_rpt"/>
</dbReference>
<comment type="similarity">
    <text evidence="5">Belongs to the WD repeat WDR3/UTP12 family.</text>
</comment>
<dbReference type="GO" id="GO:0032040">
    <property type="term" value="C:small-subunit processome"/>
    <property type="evidence" value="ECO:0007669"/>
    <property type="project" value="TreeGrafter"/>
</dbReference>
<dbReference type="InterPro" id="IPR036322">
    <property type="entry name" value="WD40_repeat_dom_sf"/>
</dbReference>
<sequence length="990" mass="109688">MVRSYQRHGPTQAFGVICSPAATATFDGRTAHVPAWEDVLGWDMRRGEQVSAWHSTGVTDAVTLIRAAPSASEENGAGRVYAVAYADGSIRLWAEVGMEGAELVTFNGHRKSATALAWDAAGARLFSGGAEGEIVVWDVIGEVGLFRLKGHRGPVTAIHWLDHPSEGAHPGWLVTTSKDGLIKLWDLQLRHCVQTCVVGRGEIVSCAIREGDGAWWIVTGSGDGECKGWEIQRDELRKGLTEDESGQLQPLIHAIGPLPLSSQLTTPITYLAFHPNPAIPLLVLQPTDRSVVVLRLRSEEELEAKRARRRKREKEKREKQGDHQVAVEPEEEEPQRNGWLDRVTDWCVVRAGGKVRGLSLVESDDGSKGIQLLLSLSNNSLESYTIPTPPIANAVGSKSARQLKAASSSGQIEPVRTHVLERQGHRADVRCLSVSSDDQVLASAANGSLKIWNLKTGACIRTMECGYAICCAFLPGDRHVLVGTKSGHLELFDLASSSMLESIQAHTAAIWGMDLRADKGGLVTCSADKDVKFWDIRTKQVESGSGSRIITRLGEERVIKTSQIGLVHVKTLKMTDDVLAVKYSPDGRLLAVSLLDSTVKVFFQDTLKFFLSLYGHKLPVLAMDISSDSKLIITCSADKNVKIWGLDFGDCHKSIFAHEESIMQIAFERNSHYFWTVGKDRLIKYWDGDKFEMIQKFEGHHGEVWALAVSHFGEFVVSGSHDKSIRVWEKTDEPLFLEEERERELEQMYESNVAETLNRDTGRIGGGVEGADADADAEADEASAVTKQSAETLMAGEKIMEAIEMADADRALMRDYEDSRARTTGELKEALMPPTRNPTLIAMGNPSPEDYVRGVMEKVPPAQMEDALLVLPFKQVISLLEYLGMWAATETNIALVSRVLFFLLRTHHHQIVSNRIMRKTLQEIRLHLRTALTKQKETMGYNMAALKFIKRLHDANKTASMLEEEALDEDKVRARIEDGMKKRKRVAVRA</sequence>
<dbReference type="PROSITE" id="PS50082">
    <property type="entry name" value="WD_REPEATS_2"/>
    <property type="match status" value="7"/>
</dbReference>
<dbReference type="Pfam" id="PF04003">
    <property type="entry name" value="Utp12"/>
    <property type="match status" value="1"/>
</dbReference>
<feature type="region of interest" description="Disordered" evidence="7">
    <location>
        <begin position="308"/>
        <end position="336"/>
    </location>
</feature>
<dbReference type="Pfam" id="PF25173">
    <property type="entry name" value="Beta-prop_WDR3_1st"/>
    <property type="match status" value="1"/>
</dbReference>
<accession>A0A8H3TQZ7</accession>
<feature type="repeat" description="WD" evidence="6">
    <location>
        <begin position="422"/>
        <end position="462"/>
    </location>
</feature>
<feature type="repeat" description="WD" evidence="6">
    <location>
        <begin position="697"/>
        <end position="729"/>
    </location>
</feature>
<dbReference type="InterPro" id="IPR019775">
    <property type="entry name" value="WD40_repeat_CS"/>
</dbReference>
<evidence type="ECO:0000256" key="3">
    <source>
        <dbReference type="ARBA" id="ARBA00022737"/>
    </source>
</evidence>
<keyword evidence="4" id="KW-0539">Nucleus</keyword>
<dbReference type="SMART" id="SM00320">
    <property type="entry name" value="WD40"/>
    <property type="match status" value="11"/>
</dbReference>
<feature type="domain" description="Small-subunit processome Utp12" evidence="8">
    <location>
        <begin position="849"/>
        <end position="951"/>
    </location>
</feature>
<dbReference type="InterPro" id="IPR007148">
    <property type="entry name" value="SSU_processome_Utp12"/>
</dbReference>
<keyword evidence="10" id="KW-1185">Reference proteome</keyword>
<evidence type="ECO:0000256" key="6">
    <source>
        <dbReference type="PROSITE-ProRule" id="PRU00221"/>
    </source>
</evidence>
<dbReference type="PANTHER" id="PTHR19853">
    <property type="entry name" value="WD REPEAT CONTAINING PROTEIN 3 WDR3"/>
    <property type="match status" value="1"/>
</dbReference>
<feature type="repeat" description="WD" evidence="6">
    <location>
        <begin position="148"/>
        <end position="195"/>
    </location>
</feature>
<dbReference type="Pfam" id="PF25172">
    <property type="entry name" value="Beta-prop_WDR3_2nd"/>
    <property type="match status" value="1"/>
</dbReference>
<dbReference type="FunFam" id="2.130.10.10:FF:000157">
    <property type="entry name" value="WD repeat domain 3"/>
    <property type="match status" value="1"/>
</dbReference>
<dbReference type="OrthoDB" id="407922at2759"/>
<dbReference type="InterPro" id="IPR020472">
    <property type="entry name" value="WD40_PAC1"/>
</dbReference>
<dbReference type="Gene3D" id="2.130.10.10">
    <property type="entry name" value="YVTN repeat-like/Quinoprotein amine dehydrogenase"/>
    <property type="match status" value="4"/>
</dbReference>
<comment type="subcellular location">
    <subcellularLocation>
        <location evidence="1">Nucleus</location>
        <location evidence="1">Nucleolus</location>
    </subcellularLocation>
</comment>
<dbReference type="InterPro" id="IPR051570">
    <property type="entry name" value="TBC1_cilium_biogenesis"/>
</dbReference>
<dbReference type="CDD" id="cd00200">
    <property type="entry name" value="WD40"/>
    <property type="match status" value="1"/>
</dbReference>
<evidence type="ECO:0000256" key="4">
    <source>
        <dbReference type="ARBA" id="ARBA00023242"/>
    </source>
</evidence>
<proteinExistence type="inferred from homology"/>
<gene>
    <name evidence="9" type="ORF">NliqN6_1407</name>
</gene>
<keyword evidence="2 6" id="KW-0853">WD repeat</keyword>
<evidence type="ECO:0000256" key="1">
    <source>
        <dbReference type="ARBA" id="ARBA00004604"/>
    </source>
</evidence>
<feature type="repeat" description="WD" evidence="6">
    <location>
        <begin position="613"/>
        <end position="654"/>
    </location>
</feature>
<evidence type="ECO:0000313" key="9">
    <source>
        <dbReference type="EMBL" id="GHJ85005.1"/>
    </source>
</evidence>
<evidence type="ECO:0000256" key="2">
    <source>
        <dbReference type="ARBA" id="ARBA00022574"/>
    </source>
</evidence>